<sequence>MELAQCISRFLCTPIPKLNPLPRFLSTNLPNQSKTAPTKKPWSLIVNARQGGGGGAEAETATSVAVKETPQLGRFHVSRGYPTPFGATFRDGGVNFAIYSANAVSTTLCLITLSDLHHNKVAEQITLDPLTNKTGDVWHVFLEGDFKDMLYGYKFDGKFSQEEGLYYDSSRILLDPYAKAVISRGEFGAVGPDGNCWPQMACMVPSFDDEFDWEGDLPLKYPQRDLIIYEMHVRGFTRHESSMTEFPGTYLGVVEKLHHLKELGINCIELMPCHEFNELEYFSYNSVLEMRYDVVLPAGGWRLVLGCSVEHVGDWWLIAPQDTYFWMAWRKGVTVHGQ</sequence>
<dbReference type="InterPro" id="IPR014756">
    <property type="entry name" value="Ig_E-set"/>
</dbReference>
<reference evidence="3" key="1">
    <citation type="submission" date="2018-02" db="EMBL/GenBank/DDBJ databases">
        <authorList>
            <person name="Cohen D.B."/>
            <person name="Kent A.D."/>
        </authorList>
    </citation>
    <scope>NUCLEOTIDE SEQUENCE</scope>
</reference>
<proteinExistence type="inferred from homology"/>
<dbReference type="InterPro" id="IPR044505">
    <property type="entry name" value="GlgX_Isoamylase_N_E_set"/>
</dbReference>
<name>A0A2N9GCV4_FAGSY</name>
<dbReference type="Gene3D" id="3.20.20.80">
    <property type="entry name" value="Glycosidases"/>
    <property type="match status" value="1"/>
</dbReference>
<accession>A0A2N9GCV4</accession>
<comment type="similarity">
    <text evidence="1">Belongs to the glycosyl hydrolase 13 family.</text>
</comment>
<evidence type="ECO:0000256" key="1">
    <source>
        <dbReference type="ARBA" id="ARBA00008061"/>
    </source>
</evidence>
<dbReference type="InterPro" id="IPR017853">
    <property type="entry name" value="GH"/>
</dbReference>
<dbReference type="EMBL" id="OIVN01004266">
    <property type="protein sequence ID" value="SPD16371.1"/>
    <property type="molecule type" value="Genomic_DNA"/>
</dbReference>
<dbReference type="SUPFAM" id="SSF81296">
    <property type="entry name" value="E set domains"/>
    <property type="match status" value="1"/>
</dbReference>
<dbReference type="PANTHER" id="PTHR43002">
    <property type="entry name" value="GLYCOGEN DEBRANCHING ENZYME"/>
    <property type="match status" value="1"/>
</dbReference>
<dbReference type="InterPro" id="IPR013783">
    <property type="entry name" value="Ig-like_fold"/>
</dbReference>
<feature type="domain" description="Glycoside hydrolase family 13 N-terminal" evidence="2">
    <location>
        <begin position="84"/>
        <end position="178"/>
    </location>
</feature>
<dbReference type="Pfam" id="PF02922">
    <property type="entry name" value="CBM_48"/>
    <property type="match status" value="1"/>
</dbReference>
<dbReference type="SUPFAM" id="SSF51445">
    <property type="entry name" value="(Trans)glycosidases"/>
    <property type="match status" value="1"/>
</dbReference>
<dbReference type="GO" id="GO:0005975">
    <property type="term" value="P:carbohydrate metabolic process"/>
    <property type="evidence" value="ECO:0007669"/>
    <property type="project" value="InterPro"/>
</dbReference>
<protein>
    <recommendedName>
        <fullName evidence="2">Glycoside hydrolase family 13 N-terminal domain-containing protein</fullName>
    </recommendedName>
</protein>
<evidence type="ECO:0000259" key="2">
    <source>
        <dbReference type="Pfam" id="PF02922"/>
    </source>
</evidence>
<dbReference type="AlphaFoldDB" id="A0A2N9GCV4"/>
<evidence type="ECO:0000313" key="4">
    <source>
        <dbReference type="EMBL" id="SPD16371.1"/>
    </source>
</evidence>
<dbReference type="CDD" id="cd02856">
    <property type="entry name" value="E_set_GDE_Isoamylase_N"/>
    <property type="match status" value="1"/>
</dbReference>
<dbReference type="InterPro" id="IPR004193">
    <property type="entry name" value="Glyco_hydro_13_N"/>
</dbReference>
<dbReference type="Gene3D" id="2.60.40.10">
    <property type="entry name" value="Immunoglobulins"/>
    <property type="match status" value="1"/>
</dbReference>
<evidence type="ECO:0000313" key="3">
    <source>
        <dbReference type="EMBL" id="SPC97393.1"/>
    </source>
</evidence>
<organism evidence="3">
    <name type="scientific">Fagus sylvatica</name>
    <name type="common">Beechnut</name>
    <dbReference type="NCBI Taxonomy" id="28930"/>
    <lineage>
        <taxon>Eukaryota</taxon>
        <taxon>Viridiplantae</taxon>
        <taxon>Streptophyta</taxon>
        <taxon>Embryophyta</taxon>
        <taxon>Tracheophyta</taxon>
        <taxon>Spermatophyta</taxon>
        <taxon>Magnoliopsida</taxon>
        <taxon>eudicotyledons</taxon>
        <taxon>Gunneridae</taxon>
        <taxon>Pentapetalae</taxon>
        <taxon>rosids</taxon>
        <taxon>fabids</taxon>
        <taxon>Fagales</taxon>
        <taxon>Fagaceae</taxon>
        <taxon>Fagus</taxon>
    </lineage>
</organism>
<gene>
    <name evidence="3" type="ORF">FSB_LOCUS25275</name>
    <name evidence="4" type="ORF">FSB_LOCUS44253</name>
</gene>
<dbReference type="FunFam" id="2.60.40.10:FF:001593">
    <property type="entry name" value="Isoamylase 1, chloroplastic"/>
    <property type="match status" value="1"/>
</dbReference>
<dbReference type="EMBL" id="OIVN01001768">
    <property type="protein sequence ID" value="SPC97393.1"/>
    <property type="molecule type" value="Genomic_DNA"/>
</dbReference>
<dbReference type="GO" id="GO:0004553">
    <property type="term" value="F:hydrolase activity, hydrolyzing O-glycosyl compounds"/>
    <property type="evidence" value="ECO:0007669"/>
    <property type="project" value="InterPro"/>
</dbReference>